<proteinExistence type="predicted"/>
<dbReference type="EMBL" id="CAJVCH010126944">
    <property type="protein sequence ID" value="CAG7725800.1"/>
    <property type="molecule type" value="Genomic_DNA"/>
</dbReference>
<reference evidence="2" key="1">
    <citation type="submission" date="2021-06" db="EMBL/GenBank/DDBJ databases">
        <authorList>
            <person name="Hodson N. C."/>
            <person name="Mongue J. A."/>
            <person name="Jaron S. K."/>
        </authorList>
    </citation>
    <scope>NUCLEOTIDE SEQUENCE</scope>
</reference>
<keyword evidence="3" id="KW-1185">Reference proteome</keyword>
<organism evidence="2 3">
    <name type="scientific">Allacma fusca</name>
    <dbReference type="NCBI Taxonomy" id="39272"/>
    <lineage>
        <taxon>Eukaryota</taxon>
        <taxon>Metazoa</taxon>
        <taxon>Ecdysozoa</taxon>
        <taxon>Arthropoda</taxon>
        <taxon>Hexapoda</taxon>
        <taxon>Collembola</taxon>
        <taxon>Symphypleona</taxon>
        <taxon>Sminthuridae</taxon>
        <taxon>Allacma</taxon>
    </lineage>
</organism>
<gene>
    <name evidence="2" type="ORF">AFUS01_LOCUS14743</name>
</gene>
<evidence type="ECO:0000313" key="2">
    <source>
        <dbReference type="EMBL" id="CAG7725800.1"/>
    </source>
</evidence>
<feature type="transmembrane region" description="Helical" evidence="1">
    <location>
        <begin position="116"/>
        <end position="133"/>
    </location>
</feature>
<protein>
    <submittedName>
        <fullName evidence="2">Uncharacterized protein</fullName>
    </submittedName>
</protein>
<keyword evidence="1" id="KW-0472">Membrane</keyword>
<sequence length="358" mass="41075">MCVPCSKSLEIFDDTGIWTNTDAATLYEFAQKINGTLELAPAFNHDDPNNFEENDFIKPLTDGTGTASTILLFSPSLARLIYRTVPIKQQHVCFFSALPKRTKFNSLLRLAHPFEYIVWILVALCIFAVFAILETFRHMAYHFDNTEDYSETVQVLPRTLMPFATETLGHEHYKSLFVLLRPILDQGSNAGAIFNENKRCYEKIQDGHSVCTGYSAIFDAIGLQYFIDVKGRNMFLRSKDCILPMTGFSGISRYYPHFIEIFNFIARSLESGGFIDLWYKHMVKMKSASGRIRAQSMVDTLKFYSGEEEEEASTQQIVSLSVQLLFMGHFGGTICFTAEYFFYNCLYRKKLNLLVWNR</sequence>
<evidence type="ECO:0000313" key="3">
    <source>
        <dbReference type="Proteomes" id="UP000708208"/>
    </source>
</evidence>
<name>A0A8J2KH50_9HEXA</name>
<accession>A0A8J2KH50</accession>
<comment type="caution">
    <text evidence="2">The sequence shown here is derived from an EMBL/GenBank/DDBJ whole genome shotgun (WGS) entry which is preliminary data.</text>
</comment>
<keyword evidence="1" id="KW-0812">Transmembrane</keyword>
<dbReference type="OrthoDB" id="5984008at2759"/>
<evidence type="ECO:0000256" key="1">
    <source>
        <dbReference type="SAM" id="Phobius"/>
    </source>
</evidence>
<keyword evidence="1" id="KW-1133">Transmembrane helix</keyword>
<dbReference type="Proteomes" id="UP000708208">
    <property type="component" value="Unassembled WGS sequence"/>
</dbReference>
<dbReference type="AlphaFoldDB" id="A0A8J2KH50"/>